<proteinExistence type="predicted"/>
<name>A0AAD9TTH4_9ROSI</name>
<dbReference type="EMBL" id="JANJYI010000007">
    <property type="protein sequence ID" value="KAK2641906.1"/>
    <property type="molecule type" value="Genomic_DNA"/>
</dbReference>
<comment type="caution">
    <text evidence="1">The sequence shown here is derived from an EMBL/GenBank/DDBJ whole genome shotgun (WGS) entry which is preliminary data.</text>
</comment>
<gene>
    <name evidence="1" type="ORF">Ddye_023669</name>
</gene>
<dbReference type="PANTHER" id="PTHR34204:SF2">
    <property type="entry name" value="RNA-BINDING ASCH DOMAIN PROTEIN"/>
    <property type="match status" value="1"/>
</dbReference>
<accession>A0AAD9TTH4</accession>
<evidence type="ECO:0000313" key="2">
    <source>
        <dbReference type="Proteomes" id="UP001280121"/>
    </source>
</evidence>
<dbReference type="AlphaFoldDB" id="A0AAD9TTH4"/>
<keyword evidence="2" id="KW-1185">Reference proteome</keyword>
<dbReference type="Proteomes" id="UP001280121">
    <property type="component" value="Unassembled WGS sequence"/>
</dbReference>
<dbReference type="Gene3D" id="2.30.130.30">
    <property type="entry name" value="Hypothetical protein"/>
    <property type="match status" value="1"/>
</dbReference>
<reference evidence="1" key="1">
    <citation type="journal article" date="2023" name="Plant J.">
        <title>Genome sequences and population genomics provide insights into the demographic history, inbreeding, and mutation load of two 'living fossil' tree species of Dipteronia.</title>
        <authorList>
            <person name="Feng Y."/>
            <person name="Comes H.P."/>
            <person name="Chen J."/>
            <person name="Zhu S."/>
            <person name="Lu R."/>
            <person name="Zhang X."/>
            <person name="Li P."/>
            <person name="Qiu J."/>
            <person name="Olsen K.M."/>
            <person name="Qiu Y."/>
        </authorList>
    </citation>
    <scope>NUCLEOTIDE SEQUENCE</scope>
    <source>
        <strain evidence="1">KIB01</strain>
    </source>
</reference>
<evidence type="ECO:0000313" key="1">
    <source>
        <dbReference type="EMBL" id="KAK2641906.1"/>
    </source>
</evidence>
<protein>
    <submittedName>
        <fullName evidence="1">Uncharacterized protein</fullName>
    </submittedName>
</protein>
<sequence length="327" mass="37085">MNRLQNCIEELVKFILLSHINQTLDFDLGLSLEFCSGLLKPETNDDAISRSAGVDFDYGSFEGVPQYPLCKRLASALHCSVNQRAFCKTCEVVGLINEDDLSKQREKEWSGLLLVNLSHFILEAVDFELHVQEHFFSLIKDRVKTVEGRCAVGDYNRDVGSRVLRKSFLESEPLKKSLSSSTHSTFNLCKLRCGGVIPHLSPDPSSLPSFSFLSPKSPIANCRHRPQDSVANSLHRGEGFRPFPDQLKSSEQNLPSRRLHDGMACLHDGFTTEWHVFTTASRRLFHPCLLRSRRSWFPSITSSPELVSSDHFVARAGIHFRWWLPQQ</sequence>
<dbReference type="PANTHER" id="PTHR34204">
    <property type="entry name" value="RNA-BINDING ASCH DOMAIN PROTEIN"/>
    <property type="match status" value="1"/>
</dbReference>
<organism evidence="1 2">
    <name type="scientific">Dipteronia dyeriana</name>
    <dbReference type="NCBI Taxonomy" id="168575"/>
    <lineage>
        <taxon>Eukaryota</taxon>
        <taxon>Viridiplantae</taxon>
        <taxon>Streptophyta</taxon>
        <taxon>Embryophyta</taxon>
        <taxon>Tracheophyta</taxon>
        <taxon>Spermatophyta</taxon>
        <taxon>Magnoliopsida</taxon>
        <taxon>eudicotyledons</taxon>
        <taxon>Gunneridae</taxon>
        <taxon>Pentapetalae</taxon>
        <taxon>rosids</taxon>
        <taxon>malvids</taxon>
        <taxon>Sapindales</taxon>
        <taxon>Sapindaceae</taxon>
        <taxon>Hippocastanoideae</taxon>
        <taxon>Acereae</taxon>
        <taxon>Dipteronia</taxon>
    </lineage>
</organism>